<sequence length="261" mass="29599">MDPDKEGKANADNPEYSSNFINRISNFIDGHILEIRLLTVGVAVAGIIIIGRSIHISRKFTALSEIPQQFVEKSVRLQGRVVSLSEGGVLHVDHTPIVSRRHRTCIGNDILLPVQLGGLEVLPPGDQWLHDNVLHRHVWFRLLWISRHSGVIDCSVTVRQGWFNSIRVNERLVREGLATVKYSEGIARSATYNHLIDRLIQAELYAERKGRGVWKQPSFREKMAQLPGRMKASTTGFVRTQLNRIKETLTDGVLGMFRRKQ</sequence>
<dbReference type="AlphaFoldDB" id="A0AAD9KTW5"/>
<proteinExistence type="predicted"/>
<evidence type="ECO:0000259" key="2">
    <source>
        <dbReference type="SMART" id="SM00318"/>
    </source>
</evidence>
<dbReference type="PANTHER" id="PTHR28434">
    <property type="entry name" value="PROTEIN C3ORF33"/>
    <property type="match status" value="1"/>
</dbReference>
<protein>
    <recommendedName>
        <fullName evidence="2">TNase-like domain-containing protein</fullName>
    </recommendedName>
</protein>
<dbReference type="GO" id="GO:0005615">
    <property type="term" value="C:extracellular space"/>
    <property type="evidence" value="ECO:0007669"/>
    <property type="project" value="TreeGrafter"/>
</dbReference>
<accession>A0AAD9KTW5</accession>
<evidence type="ECO:0000313" key="3">
    <source>
        <dbReference type="EMBL" id="KAK2177447.1"/>
    </source>
</evidence>
<feature type="transmembrane region" description="Helical" evidence="1">
    <location>
        <begin position="35"/>
        <end position="54"/>
    </location>
</feature>
<keyword evidence="1" id="KW-0812">Transmembrane</keyword>
<dbReference type="EMBL" id="JAODUO010000597">
    <property type="protein sequence ID" value="KAK2177447.1"/>
    <property type="molecule type" value="Genomic_DNA"/>
</dbReference>
<comment type="caution">
    <text evidence="3">The sequence shown here is derived from an EMBL/GenBank/DDBJ whole genome shotgun (WGS) entry which is preliminary data.</text>
</comment>
<evidence type="ECO:0000313" key="4">
    <source>
        <dbReference type="Proteomes" id="UP001209878"/>
    </source>
</evidence>
<organism evidence="3 4">
    <name type="scientific">Ridgeia piscesae</name>
    <name type="common">Tubeworm</name>
    <dbReference type="NCBI Taxonomy" id="27915"/>
    <lineage>
        <taxon>Eukaryota</taxon>
        <taxon>Metazoa</taxon>
        <taxon>Spiralia</taxon>
        <taxon>Lophotrochozoa</taxon>
        <taxon>Annelida</taxon>
        <taxon>Polychaeta</taxon>
        <taxon>Sedentaria</taxon>
        <taxon>Canalipalpata</taxon>
        <taxon>Sabellida</taxon>
        <taxon>Siboglinidae</taxon>
        <taxon>Ridgeia</taxon>
    </lineage>
</organism>
<evidence type="ECO:0000256" key="1">
    <source>
        <dbReference type="SAM" id="Phobius"/>
    </source>
</evidence>
<keyword evidence="1" id="KW-1133">Transmembrane helix</keyword>
<dbReference type="InterPro" id="IPR042421">
    <property type="entry name" value="C3orf33-like"/>
</dbReference>
<dbReference type="InterPro" id="IPR035437">
    <property type="entry name" value="SNase_OB-fold_sf"/>
</dbReference>
<dbReference type="SMART" id="SM00318">
    <property type="entry name" value="SNc"/>
    <property type="match status" value="1"/>
</dbReference>
<name>A0AAD9KTW5_RIDPI</name>
<dbReference type="InterPro" id="IPR016071">
    <property type="entry name" value="Staphylococal_nuclease_OB-fold"/>
</dbReference>
<keyword evidence="1" id="KW-0472">Membrane</keyword>
<dbReference type="SUPFAM" id="SSF50199">
    <property type="entry name" value="Staphylococcal nuclease"/>
    <property type="match status" value="1"/>
</dbReference>
<dbReference type="Gene3D" id="2.40.50.90">
    <property type="match status" value="1"/>
</dbReference>
<dbReference type="PANTHER" id="PTHR28434:SF1">
    <property type="entry name" value="PROTEIN C3ORF33"/>
    <property type="match status" value="1"/>
</dbReference>
<reference evidence="3" key="1">
    <citation type="journal article" date="2023" name="Mol. Biol. Evol.">
        <title>Third-Generation Sequencing Reveals the Adaptive Role of the Epigenome in Three Deep-Sea Polychaetes.</title>
        <authorList>
            <person name="Perez M."/>
            <person name="Aroh O."/>
            <person name="Sun Y."/>
            <person name="Lan Y."/>
            <person name="Juniper S.K."/>
            <person name="Young C.R."/>
            <person name="Angers B."/>
            <person name="Qian P.Y."/>
        </authorList>
    </citation>
    <scope>NUCLEOTIDE SEQUENCE</scope>
    <source>
        <strain evidence="3">R07B-5</strain>
    </source>
</reference>
<gene>
    <name evidence="3" type="ORF">NP493_592g01022</name>
</gene>
<keyword evidence="4" id="KW-1185">Reference proteome</keyword>
<feature type="domain" description="TNase-like" evidence="2">
    <location>
        <begin position="75"/>
        <end position="216"/>
    </location>
</feature>
<dbReference type="Proteomes" id="UP001209878">
    <property type="component" value="Unassembled WGS sequence"/>
</dbReference>